<dbReference type="InterPro" id="IPR029044">
    <property type="entry name" value="Nucleotide-diphossugar_trans"/>
</dbReference>
<dbReference type="InterPro" id="IPR001173">
    <property type="entry name" value="Glyco_trans_2-like"/>
</dbReference>
<proteinExistence type="predicted"/>
<keyword evidence="3" id="KW-1185">Reference proteome</keyword>
<dbReference type="AlphaFoldDB" id="A0A2G5KC18"/>
<dbReference type="EMBL" id="MDGM01000003">
    <property type="protein sequence ID" value="PIB26592.1"/>
    <property type="molecule type" value="Genomic_DNA"/>
</dbReference>
<reference evidence="2 3" key="1">
    <citation type="submission" date="2016-08" db="EMBL/GenBank/DDBJ databases">
        <title>Draft genome of Amylibacter sp. strain 4G11.</title>
        <authorList>
            <person name="Wong S.-K."/>
            <person name="Hamasaki K."/>
            <person name="Yoshizawa S."/>
        </authorList>
    </citation>
    <scope>NUCLEOTIDE SEQUENCE [LARGE SCALE GENOMIC DNA]</scope>
    <source>
        <strain evidence="2 3">4G11</strain>
    </source>
</reference>
<dbReference type="OrthoDB" id="9807795at2"/>
<feature type="domain" description="Glycosyltransferase 2-like" evidence="1">
    <location>
        <begin position="22"/>
        <end position="167"/>
    </location>
</feature>
<evidence type="ECO:0000313" key="3">
    <source>
        <dbReference type="Proteomes" id="UP000231516"/>
    </source>
</evidence>
<evidence type="ECO:0000313" key="2">
    <source>
        <dbReference type="EMBL" id="PIB26592.1"/>
    </source>
</evidence>
<dbReference type="Proteomes" id="UP000231516">
    <property type="component" value="Unassembled WGS sequence"/>
</dbReference>
<comment type="caution">
    <text evidence="2">The sequence shown here is derived from an EMBL/GenBank/DDBJ whole genome shotgun (WGS) entry which is preliminary data.</text>
</comment>
<evidence type="ECO:0000259" key="1">
    <source>
        <dbReference type="Pfam" id="PF00535"/>
    </source>
</evidence>
<dbReference type="Pfam" id="PF00535">
    <property type="entry name" value="Glycos_transf_2"/>
    <property type="match status" value="1"/>
</dbReference>
<organism evidence="2 3">
    <name type="scientific">Paramylibacter kogurei</name>
    <dbReference type="NCBI Taxonomy" id="1889778"/>
    <lineage>
        <taxon>Bacteria</taxon>
        <taxon>Pseudomonadati</taxon>
        <taxon>Pseudomonadota</taxon>
        <taxon>Alphaproteobacteria</taxon>
        <taxon>Rhodobacterales</taxon>
        <taxon>Paracoccaceae</taxon>
        <taxon>Paramylibacter</taxon>
    </lineage>
</organism>
<dbReference type="RefSeq" id="WP_099591418.1">
    <property type="nucleotide sequence ID" value="NZ_MDGM01000003.1"/>
</dbReference>
<dbReference type="Gene3D" id="3.90.550.10">
    <property type="entry name" value="Spore Coat Polysaccharide Biosynthesis Protein SpsA, Chain A"/>
    <property type="match status" value="1"/>
</dbReference>
<dbReference type="SUPFAM" id="SSF53448">
    <property type="entry name" value="Nucleotide-diphospho-sugar transferases"/>
    <property type="match status" value="1"/>
</dbReference>
<protein>
    <recommendedName>
        <fullName evidence="1">Glycosyltransferase 2-like domain-containing protein</fullName>
    </recommendedName>
</protein>
<accession>A0A2G5KC18</accession>
<dbReference type="PANTHER" id="PTHR22916">
    <property type="entry name" value="GLYCOSYLTRANSFERASE"/>
    <property type="match status" value="1"/>
</dbReference>
<name>A0A2G5KC18_9RHOB</name>
<dbReference type="GO" id="GO:0016758">
    <property type="term" value="F:hexosyltransferase activity"/>
    <property type="evidence" value="ECO:0007669"/>
    <property type="project" value="UniProtKB-ARBA"/>
</dbReference>
<gene>
    <name evidence="2" type="ORF">BFP76_11905</name>
</gene>
<sequence length="278" mass="31295">MAEQQHNIAPPFSVLAVTFAGETDENLKRFFDSLRAQTLHATEIVLVIDGPISAARDQLLAKLSNGLPLRQIATEKSSLGESLNTGLQHCKFDLVMRCDTDDQNLPKRFETLVTAFDQNHASVCSGPIQEFQSNGAKQIRNLPRGHVTKRNFSSFFRSPINHNNCCYSKSAVLAAGGYRGGRMEDFKLWVTMLRKGNTLFNVDEVLLHANADRIAHRRSGIDYFRAEFRLFVLNAPRFMGLGVFPAIASFLIRAPLRIPLTRPILAFFYRTVLRKKVN</sequence>